<evidence type="ECO:0000256" key="3">
    <source>
        <dbReference type="ARBA" id="ARBA00004555"/>
    </source>
</evidence>
<evidence type="ECO:0000256" key="19">
    <source>
        <dbReference type="ARBA" id="ARBA00023228"/>
    </source>
</evidence>
<keyword evidence="11 23" id="KW-0732">Signal</keyword>
<evidence type="ECO:0000256" key="21">
    <source>
        <dbReference type="ARBA" id="ARBA00033328"/>
    </source>
</evidence>
<dbReference type="GO" id="GO:0005783">
    <property type="term" value="C:endoplasmic reticulum"/>
    <property type="evidence" value="ECO:0007669"/>
    <property type="project" value="UniProtKB-SubCell"/>
</dbReference>
<feature type="signal peptide" evidence="23">
    <location>
        <begin position="1"/>
        <end position="19"/>
    </location>
</feature>
<evidence type="ECO:0000256" key="15">
    <source>
        <dbReference type="ARBA" id="ARBA00023034"/>
    </source>
</evidence>
<evidence type="ECO:0000256" key="17">
    <source>
        <dbReference type="ARBA" id="ARBA00023145"/>
    </source>
</evidence>
<comment type="subcellular location">
    <subcellularLocation>
        <location evidence="1">Endoplasmic reticulum</location>
    </subcellularLocation>
    <subcellularLocation>
        <location evidence="3">Golgi apparatus</location>
    </subcellularLocation>
    <subcellularLocation>
        <location evidence="2">Lysosome</location>
    </subcellularLocation>
    <subcellularLocation>
        <location evidence="4">Secreted</location>
    </subcellularLocation>
</comment>
<keyword evidence="14" id="KW-0862">Zinc</keyword>
<keyword evidence="22" id="KW-0812">Transmembrane</keyword>
<evidence type="ECO:0000256" key="18">
    <source>
        <dbReference type="ARBA" id="ARBA00023180"/>
    </source>
</evidence>
<keyword evidence="13" id="KW-0256">Endoplasmic reticulum</keyword>
<evidence type="ECO:0000256" key="11">
    <source>
        <dbReference type="ARBA" id="ARBA00022729"/>
    </source>
</evidence>
<dbReference type="GO" id="GO:0005764">
    <property type="term" value="C:lysosome"/>
    <property type="evidence" value="ECO:0007669"/>
    <property type="project" value="UniProtKB-SubCell"/>
</dbReference>
<dbReference type="GO" id="GO:0005615">
    <property type="term" value="C:extracellular space"/>
    <property type="evidence" value="ECO:0007669"/>
    <property type="project" value="TreeGrafter"/>
</dbReference>
<keyword evidence="19" id="KW-0458">Lysosome</keyword>
<dbReference type="OrthoDB" id="10013407at2759"/>
<evidence type="ECO:0000256" key="10">
    <source>
        <dbReference type="ARBA" id="ARBA00022723"/>
    </source>
</evidence>
<keyword evidence="17" id="KW-0865">Zymogen</keyword>
<evidence type="ECO:0000256" key="5">
    <source>
        <dbReference type="ARBA" id="ARBA00010918"/>
    </source>
</evidence>
<dbReference type="Gene3D" id="3.50.30.30">
    <property type="match status" value="1"/>
</dbReference>
<evidence type="ECO:0000256" key="9">
    <source>
        <dbReference type="ARBA" id="ARBA00022670"/>
    </source>
</evidence>
<keyword evidence="8" id="KW-0121">Carboxypeptidase</keyword>
<comment type="similarity">
    <text evidence="5">Belongs to the peptidase M28 family.</text>
</comment>
<dbReference type="InterPro" id="IPR039866">
    <property type="entry name" value="CPQ"/>
</dbReference>
<organism evidence="25 26">
    <name type="scientific">Psylliodes chrysocephalus</name>
    <dbReference type="NCBI Taxonomy" id="3402493"/>
    <lineage>
        <taxon>Eukaryota</taxon>
        <taxon>Metazoa</taxon>
        <taxon>Ecdysozoa</taxon>
        <taxon>Arthropoda</taxon>
        <taxon>Hexapoda</taxon>
        <taxon>Insecta</taxon>
        <taxon>Pterygota</taxon>
        <taxon>Neoptera</taxon>
        <taxon>Endopterygota</taxon>
        <taxon>Coleoptera</taxon>
        <taxon>Polyphaga</taxon>
        <taxon>Cucujiformia</taxon>
        <taxon>Chrysomeloidea</taxon>
        <taxon>Chrysomelidae</taxon>
        <taxon>Galerucinae</taxon>
        <taxon>Alticini</taxon>
        <taxon>Psylliodes</taxon>
    </lineage>
</organism>
<evidence type="ECO:0000256" key="13">
    <source>
        <dbReference type="ARBA" id="ARBA00022824"/>
    </source>
</evidence>
<keyword evidence="12" id="KW-0378">Hydrolase</keyword>
<comment type="subunit">
    <text evidence="20">Homodimer. The monomeric form is inactive while the homodimer is active.</text>
</comment>
<keyword evidence="22" id="KW-1133">Transmembrane helix</keyword>
<evidence type="ECO:0000256" key="1">
    <source>
        <dbReference type="ARBA" id="ARBA00004240"/>
    </source>
</evidence>
<evidence type="ECO:0000256" key="20">
    <source>
        <dbReference type="ARBA" id="ARBA00025833"/>
    </source>
</evidence>
<keyword evidence="7" id="KW-0964">Secreted</keyword>
<keyword evidence="10" id="KW-0479">Metal-binding</keyword>
<keyword evidence="16" id="KW-0482">Metalloprotease</keyword>
<feature type="transmembrane region" description="Helical" evidence="22">
    <location>
        <begin position="476"/>
        <end position="495"/>
    </location>
</feature>
<dbReference type="GO" id="GO:0046872">
    <property type="term" value="F:metal ion binding"/>
    <property type="evidence" value="ECO:0007669"/>
    <property type="project" value="UniProtKB-KW"/>
</dbReference>
<gene>
    <name evidence="25" type="ORF">PSYICH_LOCUS13854</name>
</gene>
<proteinExistence type="inferred from homology"/>
<evidence type="ECO:0000256" key="7">
    <source>
        <dbReference type="ARBA" id="ARBA00022525"/>
    </source>
</evidence>
<dbReference type="PANTHER" id="PTHR12053:SF3">
    <property type="entry name" value="CARBOXYPEPTIDASE Q"/>
    <property type="match status" value="1"/>
</dbReference>
<keyword evidence="26" id="KW-1185">Reference proteome</keyword>
<dbReference type="Gene3D" id="3.40.630.10">
    <property type="entry name" value="Zn peptidases"/>
    <property type="match status" value="1"/>
</dbReference>
<dbReference type="AlphaFoldDB" id="A0A9P0DAK0"/>
<reference evidence="25" key="1">
    <citation type="submission" date="2022-01" db="EMBL/GenBank/DDBJ databases">
        <authorList>
            <person name="King R."/>
        </authorList>
    </citation>
    <scope>NUCLEOTIDE SEQUENCE</scope>
</reference>
<evidence type="ECO:0000256" key="16">
    <source>
        <dbReference type="ARBA" id="ARBA00023049"/>
    </source>
</evidence>
<evidence type="ECO:0000256" key="4">
    <source>
        <dbReference type="ARBA" id="ARBA00004613"/>
    </source>
</evidence>
<keyword evidence="9" id="KW-0645">Protease</keyword>
<evidence type="ECO:0000256" key="22">
    <source>
        <dbReference type="SAM" id="Phobius"/>
    </source>
</evidence>
<evidence type="ECO:0000256" key="2">
    <source>
        <dbReference type="ARBA" id="ARBA00004371"/>
    </source>
</evidence>
<evidence type="ECO:0000256" key="12">
    <source>
        <dbReference type="ARBA" id="ARBA00022801"/>
    </source>
</evidence>
<dbReference type="Proteomes" id="UP001153636">
    <property type="component" value="Chromosome 7"/>
</dbReference>
<dbReference type="Pfam" id="PF04389">
    <property type="entry name" value="Peptidase_M28"/>
    <property type="match status" value="1"/>
</dbReference>
<feature type="domain" description="Peptidase M28" evidence="24">
    <location>
        <begin position="264"/>
        <end position="454"/>
    </location>
</feature>
<keyword evidence="15" id="KW-0333">Golgi apparatus</keyword>
<sequence>MIVIKVCFVLIFLISFSKTDNCNLPNELVTEIRGYKDTVNKIIDAVTNGKYKGQTYKELATFVDKFGARQAGSDVLEDSIDYLLELLPSKGYDLESVHGENVTIPHWVRGVESGQMIKPRMADIPVLALGGSISTKETGIEADAVVFRNFDELEAQSASVQGKIVIFNNDFKSYGISVAYRSQGPIRAAKYGAVAVLVRSVTPFSMNTLHTGQTQYDKNVTKIPAASITVEHAHLFQRYQDRNETIRLKLILQSTLLNDSLSRNTVAEVKGSKTPEKVVLVSGHLDSWDVGVGAMDDGGGAFISWYSLVVLKGLGLRPKRTVRSVLWTAEENGLIGVQEYNNAHEHELDNFVFVMESDEGTFTPLGLNYVAGTTGGCILEEILKLLSPINAATAKRSEEGGVGSDITIWKDVIPTGSLLNDNGKYFWFHHTNADTMDVLDPNALDKATALWASVAYVIADLNDDFPRSFARADGNIQTVIPFFLLYLSIMLVSVLL</sequence>
<dbReference type="GO" id="GO:0043171">
    <property type="term" value="P:peptide catabolic process"/>
    <property type="evidence" value="ECO:0007669"/>
    <property type="project" value="TreeGrafter"/>
</dbReference>
<evidence type="ECO:0000256" key="14">
    <source>
        <dbReference type="ARBA" id="ARBA00022833"/>
    </source>
</evidence>
<dbReference type="GO" id="GO:0005794">
    <property type="term" value="C:Golgi apparatus"/>
    <property type="evidence" value="ECO:0007669"/>
    <property type="project" value="UniProtKB-SubCell"/>
</dbReference>
<dbReference type="GO" id="GO:0004180">
    <property type="term" value="F:carboxypeptidase activity"/>
    <property type="evidence" value="ECO:0007669"/>
    <property type="project" value="UniProtKB-KW"/>
</dbReference>
<accession>A0A9P0DAK0</accession>
<dbReference type="FunFam" id="3.40.630.10:FF:000036">
    <property type="entry name" value="Carboxypeptidase Q"/>
    <property type="match status" value="1"/>
</dbReference>
<dbReference type="PANTHER" id="PTHR12053">
    <property type="entry name" value="PROTEASE FAMILY M28 PLASMA GLUTAMATE CARBOXYPEPTIDASE-RELATED"/>
    <property type="match status" value="1"/>
</dbReference>
<protein>
    <recommendedName>
        <fullName evidence="6">Carboxypeptidase Q</fullName>
    </recommendedName>
    <alternativeName>
        <fullName evidence="21">Plasma glutamate carboxypeptidase</fullName>
    </alternativeName>
</protein>
<dbReference type="SUPFAM" id="SSF53187">
    <property type="entry name" value="Zn-dependent exopeptidases"/>
    <property type="match status" value="1"/>
</dbReference>
<dbReference type="CDD" id="cd03883">
    <property type="entry name" value="M28_Pgcp_like"/>
    <property type="match status" value="1"/>
</dbReference>
<evidence type="ECO:0000256" key="6">
    <source>
        <dbReference type="ARBA" id="ARBA00014116"/>
    </source>
</evidence>
<evidence type="ECO:0000313" key="26">
    <source>
        <dbReference type="Proteomes" id="UP001153636"/>
    </source>
</evidence>
<evidence type="ECO:0000259" key="24">
    <source>
        <dbReference type="Pfam" id="PF04389"/>
    </source>
</evidence>
<name>A0A9P0DAK0_9CUCU</name>
<dbReference type="InterPro" id="IPR007484">
    <property type="entry name" value="Peptidase_M28"/>
</dbReference>
<dbReference type="GO" id="GO:0006508">
    <property type="term" value="P:proteolysis"/>
    <property type="evidence" value="ECO:0007669"/>
    <property type="project" value="UniProtKB-KW"/>
</dbReference>
<evidence type="ECO:0000313" key="25">
    <source>
        <dbReference type="EMBL" id="CAH1113223.1"/>
    </source>
</evidence>
<dbReference type="EMBL" id="OV651819">
    <property type="protein sequence ID" value="CAH1113223.1"/>
    <property type="molecule type" value="Genomic_DNA"/>
</dbReference>
<keyword evidence="18" id="KW-0325">Glycoprotein</keyword>
<keyword evidence="22" id="KW-0472">Membrane</keyword>
<dbReference type="GO" id="GO:0070573">
    <property type="term" value="F:metallodipeptidase activity"/>
    <property type="evidence" value="ECO:0007669"/>
    <property type="project" value="InterPro"/>
</dbReference>
<feature type="chain" id="PRO_5040359022" description="Carboxypeptidase Q" evidence="23">
    <location>
        <begin position="20"/>
        <end position="496"/>
    </location>
</feature>
<evidence type="ECO:0000256" key="8">
    <source>
        <dbReference type="ARBA" id="ARBA00022645"/>
    </source>
</evidence>
<evidence type="ECO:0000256" key="23">
    <source>
        <dbReference type="SAM" id="SignalP"/>
    </source>
</evidence>